<accession>A0A5B7CJB1</accession>
<comment type="caution">
    <text evidence="1">The sequence shown here is derived from an EMBL/GenBank/DDBJ whole genome shotgun (WGS) entry which is preliminary data.</text>
</comment>
<dbReference type="Proteomes" id="UP000324222">
    <property type="component" value="Unassembled WGS sequence"/>
</dbReference>
<dbReference type="AlphaFoldDB" id="A0A5B7CJB1"/>
<sequence length="62" mass="7070">MQRPPPVRTMQAPPPLVVIISSSHLSPQDKRIHLIHRYVDLQINGFPLAFFFRSLLIALAPQ</sequence>
<organism evidence="1 2">
    <name type="scientific">Portunus trituberculatus</name>
    <name type="common">Swimming crab</name>
    <name type="synonym">Neptunus trituberculatus</name>
    <dbReference type="NCBI Taxonomy" id="210409"/>
    <lineage>
        <taxon>Eukaryota</taxon>
        <taxon>Metazoa</taxon>
        <taxon>Ecdysozoa</taxon>
        <taxon>Arthropoda</taxon>
        <taxon>Crustacea</taxon>
        <taxon>Multicrustacea</taxon>
        <taxon>Malacostraca</taxon>
        <taxon>Eumalacostraca</taxon>
        <taxon>Eucarida</taxon>
        <taxon>Decapoda</taxon>
        <taxon>Pleocyemata</taxon>
        <taxon>Brachyura</taxon>
        <taxon>Eubrachyura</taxon>
        <taxon>Portunoidea</taxon>
        <taxon>Portunidae</taxon>
        <taxon>Portuninae</taxon>
        <taxon>Portunus</taxon>
    </lineage>
</organism>
<dbReference type="EMBL" id="VSRR010000086">
    <property type="protein sequence ID" value="MPC09792.1"/>
    <property type="molecule type" value="Genomic_DNA"/>
</dbReference>
<evidence type="ECO:0000313" key="1">
    <source>
        <dbReference type="EMBL" id="MPC09792.1"/>
    </source>
</evidence>
<keyword evidence="2" id="KW-1185">Reference proteome</keyword>
<gene>
    <name evidence="1" type="ORF">E2C01_002410</name>
</gene>
<proteinExistence type="predicted"/>
<evidence type="ECO:0000313" key="2">
    <source>
        <dbReference type="Proteomes" id="UP000324222"/>
    </source>
</evidence>
<name>A0A5B7CJB1_PORTR</name>
<reference evidence="1" key="1">
    <citation type="submission" date="2019-05" db="EMBL/GenBank/DDBJ databases">
        <title>Another draft genome of Portunus trituberculatus and its Hox gene families provides insights of decapod evolution.</title>
        <authorList>
            <person name="Jeong J.-H."/>
            <person name="Song I."/>
            <person name="Kim S."/>
            <person name="Choi T."/>
            <person name="Kim D."/>
            <person name="Ryu S."/>
            <person name="Kim W."/>
        </authorList>
    </citation>
    <scope>NUCLEOTIDE SEQUENCE [LARGE SCALE GENOMIC DNA]</scope>
    <source>
        <tissue evidence="1">Muscle</tissue>
    </source>
</reference>
<protein>
    <submittedName>
        <fullName evidence="1">Uncharacterized protein</fullName>
    </submittedName>
</protein>